<dbReference type="EMBL" id="VSSQ01002598">
    <property type="protein sequence ID" value="MPM16374.1"/>
    <property type="molecule type" value="Genomic_DNA"/>
</dbReference>
<protein>
    <submittedName>
        <fullName evidence="1">Uncharacterized protein</fullName>
    </submittedName>
</protein>
<gene>
    <name evidence="1" type="ORF">SDC9_62753</name>
</gene>
<proteinExistence type="predicted"/>
<comment type="caution">
    <text evidence="1">The sequence shown here is derived from an EMBL/GenBank/DDBJ whole genome shotgun (WGS) entry which is preliminary data.</text>
</comment>
<accession>A0A644XQI6</accession>
<evidence type="ECO:0000313" key="1">
    <source>
        <dbReference type="EMBL" id="MPM16374.1"/>
    </source>
</evidence>
<reference evidence="1" key="1">
    <citation type="submission" date="2019-08" db="EMBL/GenBank/DDBJ databases">
        <authorList>
            <person name="Kucharzyk K."/>
            <person name="Murdoch R.W."/>
            <person name="Higgins S."/>
            <person name="Loffler F."/>
        </authorList>
    </citation>
    <scope>NUCLEOTIDE SEQUENCE</scope>
</reference>
<name>A0A644XQI6_9ZZZZ</name>
<organism evidence="1">
    <name type="scientific">bioreactor metagenome</name>
    <dbReference type="NCBI Taxonomy" id="1076179"/>
    <lineage>
        <taxon>unclassified sequences</taxon>
        <taxon>metagenomes</taxon>
        <taxon>ecological metagenomes</taxon>
    </lineage>
</organism>
<dbReference type="AlphaFoldDB" id="A0A644XQI6"/>
<sequence>MSTPSPASVDLPFTVEAALKVLHWGTLTVGSPFSHQQLAQWCDRFWCHYLHDDAPAELKPLLPILTAVETQWDLFLVNTYSFEELRTGAFEQARMPIEWFEEWLQEANDQTLPIDRLNPPPLPVVRPGDAA</sequence>